<dbReference type="InterPro" id="IPR050687">
    <property type="entry name" value="Dynein_IC"/>
</dbReference>
<keyword evidence="6" id="KW-0969">Cilium</keyword>
<evidence type="ECO:0000313" key="15">
    <source>
        <dbReference type="Proteomes" id="UP001363151"/>
    </source>
</evidence>
<comment type="caution">
    <text evidence="14">The sequence shown here is derived from an EMBL/GenBank/DDBJ whole genome shotgun (WGS) entry which is preliminary data.</text>
</comment>
<evidence type="ECO:0000256" key="10">
    <source>
        <dbReference type="ARBA" id="ARBA00040002"/>
    </source>
</evidence>
<evidence type="ECO:0000256" key="1">
    <source>
        <dbReference type="ARBA" id="ARBA00004611"/>
    </source>
</evidence>
<feature type="compositionally biased region" description="Acidic residues" evidence="13">
    <location>
        <begin position="325"/>
        <end position="353"/>
    </location>
</feature>
<evidence type="ECO:0000256" key="11">
    <source>
        <dbReference type="ARBA" id="ARBA00041557"/>
    </source>
</evidence>
<proteinExistence type="predicted"/>
<evidence type="ECO:0000256" key="5">
    <source>
        <dbReference type="ARBA" id="ARBA00022846"/>
    </source>
</evidence>
<feature type="region of interest" description="Disordered" evidence="13">
    <location>
        <begin position="710"/>
        <end position="735"/>
    </location>
</feature>
<keyword evidence="5" id="KW-0282">Flagellum</keyword>
<feature type="compositionally biased region" description="Basic and acidic residues" evidence="13">
    <location>
        <begin position="363"/>
        <end position="378"/>
    </location>
</feature>
<evidence type="ECO:0000256" key="2">
    <source>
        <dbReference type="ARBA" id="ARBA00022490"/>
    </source>
</evidence>
<accession>A0ABR1FTL0</accession>
<reference evidence="14 15" key="1">
    <citation type="submission" date="2024-03" db="EMBL/GenBank/DDBJ databases">
        <title>Aureococcus anophagefferens CCMP1851 and Kratosvirus quantuckense: Draft genome of a second virus-susceptible host strain in the model system.</title>
        <authorList>
            <person name="Chase E."/>
            <person name="Truchon A.R."/>
            <person name="Schepens W."/>
            <person name="Wilhelm S.W."/>
        </authorList>
    </citation>
    <scope>NUCLEOTIDE SEQUENCE [LARGE SCALE GENOMIC DNA]</scope>
    <source>
        <strain evidence="14 15">CCMP1851</strain>
    </source>
</reference>
<comment type="subcellular location">
    <subcellularLocation>
        <location evidence="1">Cytoplasm</location>
        <location evidence="1">Cytoskeleton</location>
        <location evidence="1">Flagellum axoneme</location>
    </subcellularLocation>
    <subcellularLocation>
        <location evidence="9">Dynein axonemal particle</location>
    </subcellularLocation>
</comment>
<name>A0ABR1FTL0_AURAN</name>
<evidence type="ECO:0000256" key="8">
    <source>
        <dbReference type="ARBA" id="ARBA00023273"/>
    </source>
</evidence>
<dbReference type="SMART" id="SM00320">
    <property type="entry name" value="WD40"/>
    <property type="match status" value="4"/>
</dbReference>
<feature type="region of interest" description="Disordered" evidence="13">
    <location>
        <begin position="33"/>
        <end position="73"/>
    </location>
</feature>
<dbReference type="PANTHER" id="PTHR12442">
    <property type="entry name" value="DYNEIN INTERMEDIATE CHAIN"/>
    <property type="match status" value="1"/>
</dbReference>
<feature type="region of interest" description="Disordered" evidence="13">
    <location>
        <begin position="325"/>
        <end position="378"/>
    </location>
</feature>
<dbReference type="InterPro" id="IPR036322">
    <property type="entry name" value="WD40_repeat_dom_sf"/>
</dbReference>
<feature type="region of interest" description="Disordered" evidence="13">
    <location>
        <begin position="174"/>
        <end position="201"/>
    </location>
</feature>
<evidence type="ECO:0000256" key="7">
    <source>
        <dbReference type="ARBA" id="ARBA00023212"/>
    </source>
</evidence>
<feature type="compositionally biased region" description="Low complexity" evidence="13">
    <location>
        <begin position="710"/>
        <end position="721"/>
    </location>
</feature>
<evidence type="ECO:0000256" key="9">
    <source>
        <dbReference type="ARBA" id="ARBA00024190"/>
    </source>
</evidence>
<dbReference type="PANTHER" id="PTHR12442:SF12">
    <property type="entry name" value="DYNEIN AXONEMAL INTERMEDIATE CHAIN 4"/>
    <property type="match status" value="1"/>
</dbReference>
<dbReference type="Gene3D" id="2.130.10.10">
    <property type="entry name" value="YVTN repeat-like/Quinoprotein amine dehydrogenase"/>
    <property type="match status" value="2"/>
</dbReference>
<dbReference type="PROSITE" id="PS50082">
    <property type="entry name" value="WD_REPEATS_2"/>
    <property type="match status" value="2"/>
</dbReference>
<keyword evidence="3 12" id="KW-0853">WD repeat</keyword>
<dbReference type="InterPro" id="IPR015943">
    <property type="entry name" value="WD40/YVTN_repeat-like_dom_sf"/>
</dbReference>
<feature type="repeat" description="WD" evidence="12">
    <location>
        <begin position="599"/>
        <end position="641"/>
    </location>
</feature>
<feature type="compositionally biased region" description="Acidic residues" evidence="13">
    <location>
        <begin position="49"/>
        <end position="68"/>
    </location>
</feature>
<evidence type="ECO:0000256" key="4">
    <source>
        <dbReference type="ARBA" id="ARBA00022737"/>
    </source>
</evidence>
<keyword evidence="15" id="KW-1185">Reference proteome</keyword>
<dbReference type="InterPro" id="IPR001680">
    <property type="entry name" value="WD40_rpt"/>
</dbReference>
<keyword evidence="8" id="KW-0966">Cell projection</keyword>
<dbReference type="Proteomes" id="UP001363151">
    <property type="component" value="Unassembled WGS sequence"/>
</dbReference>
<keyword evidence="7" id="KW-0206">Cytoskeleton</keyword>
<evidence type="ECO:0000256" key="3">
    <source>
        <dbReference type="ARBA" id="ARBA00022574"/>
    </source>
</evidence>
<dbReference type="EMBL" id="JBBJCI010000230">
    <property type="protein sequence ID" value="KAK7238364.1"/>
    <property type="molecule type" value="Genomic_DNA"/>
</dbReference>
<dbReference type="Pfam" id="PF00400">
    <property type="entry name" value="WD40"/>
    <property type="match status" value="2"/>
</dbReference>
<evidence type="ECO:0000256" key="12">
    <source>
        <dbReference type="PROSITE-ProRule" id="PRU00221"/>
    </source>
</evidence>
<protein>
    <recommendedName>
        <fullName evidence="10">Dynein axonemal intermediate chain 4</fullName>
    </recommendedName>
    <alternativeName>
        <fullName evidence="11">WD repeat-containing protein 78</fullName>
    </alternativeName>
</protein>
<keyword evidence="2" id="KW-0963">Cytoplasm</keyword>
<organism evidence="14 15">
    <name type="scientific">Aureococcus anophagefferens</name>
    <name type="common">Harmful bloom alga</name>
    <dbReference type="NCBI Taxonomy" id="44056"/>
    <lineage>
        <taxon>Eukaryota</taxon>
        <taxon>Sar</taxon>
        <taxon>Stramenopiles</taxon>
        <taxon>Ochrophyta</taxon>
        <taxon>Pelagophyceae</taxon>
        <taxon>Pelagomonadales</taxon>
        <taxon>Pelagomonadaceae</taxon>
        <taxon>Aureococcus</taxon>
    </lineage>
</organism>
<keyword evidence="4" id="KW-0677">Repeat</keyword>
<evidence type="ECO:0000256" key="13">
    <source>
        <dbReference type="SAM" id="MobiDB-lite"/>
    </source>
</evidence>
<evidence type="ECO:0000256" key="6">
    <source>
        <dbReference type="ARBA" id="ARBA00023069"/>
    </source>
</evidence>
<feature type="repeat" description="WD" evidence="12">
    <location>
        <begin position="651"/>
        <end position="686"/>
    </location>
</feature>
<gene>
    <name evidence="14" type="primary">WDR78</name>
    <name evidence="14" type="ORF">SO694_00023265</name>
</gene>
<dbReference type="SUPFAM" id="SSF50978">
    <property type="entry name" value="WD40 repeat-like"/>
    <property type="match status" value="1"/>
</dbReference>
<sequence>MVQVRVIEDGFDLTPLPLLLSTRAETPSLAVAQAEELASSVDSPSEGSEASEGDPEASLEDSEDEFEDENAKPENVPVVMQLHESATETLLHISGFCVATDFSGKAKVEERNAAYDAMVAGRASSDRYVIRHAQTLNHAQKDAEVMVQPPTTTSVGCESSVWDIYDANEAQSRALADQAEEDETVGAAGASSGRGKKSGGTQLSSLINAEMTKTVSVALAAPDFLLDVSEARVAKPPPKPLTLFAKDKAAAAAPPPPKHLSGEEQVLLAQHAVKVLESRELAASLATMERCVQQNLFHHKQLQYRDHLSATEGAGGAALVEEALEEAEEEEENAALFGEEPEPAEAAGEEGGEGEAVAAEPAEAAKAEEVVEGDHDEGAPGASLEMLWAWNAPMTRGRCVTAMSWNTVNEDVLAVGYGGFSYAAPKGGLVLFWSLRNPVYPERVLSLPSGCTAVDFSKNTPHLLAVGMHDGTVAIFNVRREEQGVLATPVLDSEHTPGKHMDPVWQVQWVDKGTERGESLVSISTDGRVVEWSMKKGLEESTLMVLKRVGDSEGVISRQASGLCFDFPHDDAAIYLAGTEDGLLHRCSCSYNEQYLETYAGHTGPVYRIRCSPFWAPAFLSCSADWTVKLWSQKDAAPAHSFHSVDLSDVVHDVAWSPHRSTIFASVAGDGRIEIWDLDQSTLDPVVRQFTAAPADGDLPLEVAAEEAADGAADGAAAAADGGDDGDAPPSTESKAGSTAVLFAKNAPVLVVGDATGNVTCYCIKGMAKNGPQTRAQQCDALRQAIYPEAKTDGKLDAAAK</sequence>
<evidence type="ECO:0000313" key="14">
    <source>
        <dbReference type="EMBL" id="KAK7238364.1"/>
    </source>
</evidence>